<dbReference type="AlphaFoldDB" id="A0AAV4S8B3"/>
<accession>A0AAV4S8B3</accession>
<proteinExistence type="predicted"/>
<reference evidence="1 2" key="1">
    <citation type="submission" date="2021-06" db="EMBL/GenBank/DDBJ databases">
        <title>Caerostris darwini draft genome.</title>
        <authorList>
            <person name="Kono N."/>
            <person name="Arakawa K."/>
        </authorList>
    </citation>
    <scope>NUCLEOTIDE SEQUENCE [LARGE SCALE GENOMIC DNA]</scope>
</reference>
<name>A0AAV4S8B3_9ARAC</name>
<sequence length="298" mass="34572">MYQTWSEKEKIAHKLSQNTAMESILDEIRNSVHDNFERIPLLTLQDIKNIKKEFNINQNGVLHVNEKVSIHMWLEKCRNDEDSPILLYKDQNNINDALYPGMKTEDFLLVKMNSSQKEMLKSYGDDIICLDFTYGMNSYGLDLATVLVLDDKREGFPATFIISNHQDRVALEVLLKLLKKQFKQNYLTKLFNRLLQIEKGKMSNKMHVLRNSHISGKQITSISIQTNDGEWVINSSRTAETYTVSHEINTPYEDMKKFKILVYNEKSQISNDCLFSKQFSVLSSGILLSGVFIKQEKE</sequence>
<dbReference type="EMBL" id="BPLQ01007303">
    <property type="protein sequence ID" value="GIY29331.1"/>
    <property type="molecule type" value="Genomic_DNA"/>
</dbReference>
<gene>
    <name evidence="1" type="ORF">CDAR_399981</name>
</gene>
<dbReference type="Proteomes" id="UP001054837">
    <property type="component" value="Unassembled WGS sequence"/>
</dbReference>
<organism evidence="1 2">
    <name type="scientific">Caerostris darwini</name>
    <dbReference type="NCBI Taxonomy" id="1538125"/>
    <lineage>
        <taxon>Eukaryota</taxon>
        <taxon>Metazoa</taxon>
        <taxon>Ecdysozoa</taxon>
        <taxon>Arthropoda</taxon>
        <taxon>Chelicerata</taxon>
        <taxon>Arachnida</taxon>
        <taxon>Araneae</taxon>
        <taxon>Araneomorphae</taxon>
        <taxon>Entelegynae</taxon>
        <taxon>Araneoidea</taxon>
        <taxon>Araneidae</taxon>
        <taxon>Caerostris</taxon>
    </lineage>
</organism>
<keyword evidence="2" id="KW-1185">Reference proteome</keyword>
<evidence type="ECO:0000313" key="1">
    <source>
        <dbReference type="EMBL" id="GIY29331.1"/>
    </source>
</evidence>
<comment type="caution">
    <text evidence="1">The sequence shown here is derived from an EMBL/GenBank/DDBJ whole genome shotgun (WGS) entry which is preliminary data.</text>
</comment>
<protein>
    <submittedName>
        <fullName evidence="1">MULE domain-containing protein</fullName>
    </submittedName>
</protein>
<evidence type="ECO:0000313" key="2">
    <source>
        <dbReference type="Proteomes" id="UP001054837"/>
    </source>
</evidence>